<dbReference type="AlphaFoldDB" id="A0A1H5VVL1"/>
<dbReference type="EMBL" id="FNUL01000012">
    <property type="protein sequence ID" value="SEF91335.1"/>
    <property type="molecule type" value="Genomic_DNA"/>
</dbReference>
<reference evidence="1 2" key="1">
    <citation type="submission" date="2016-10" db="EMBL/GenBank/DDBJ databases">
        <authorList>
            <person name="de Groot N.N."/>
        </authorList>
    </citation>
    <scope>NUCLEOTIDE SEQUENCE [LARGE SCALE GENOMIC DNA]</scope>
    <source>
        <strain evidence="1 2">D15d</strain>
    </source>
</reference>
<name>A0A1H5VVL1_9FIRM</name>
<proteinExistence type="predicted"/>
<evidence type="ECO:0000313" key="1">
    <source>
        <dbReference type="EMBL" id="SEF91335.1"/>
    </source>
</evidence>
<keyword evidence="2" id="KW-1185">Reference proteome</keyword>
<accession>A0A1H5VVL1</accession>
<organism evidence="1 2">
    <name type="scientific">Lachnospira multipara</name>
    <dbReference type="NCBI Taxonomy" id="28051"/>
    <lineage>
        <taxon>Bacteria</taxon>
        <taxon>Bacillati</taxon>
        <taxon>Bacillota</taxon>
        <taxon>Clostridia</taxon>
        <taxon>Lachnospirales</taxon>
        <taxon>Lachnospiraceae</taxon>
        <taxon>Lachnospira</taxon>
    </lineage>
</organism>
<dbReference type="Proteomes" id="UP000236726">
    <property type="component" value="Unassembled WGS sequence"/>
</dbReference>
<dbReference type="RefSeq" id="WP_103953175.1">
    <property type="nucleotide sequence ID" value="NZ_FNUL01000012.1"/>
</dbReference>
<sequence>MNNYSKDELVFLASLRKFIDCYTVNDSNNHLVNKYKESVNAELLGEIDNYVDFVIRKKFPSYANQDYDDIKNEVIAEILKALPKYNGTASLSTYLNPYILAGVTKEICYRTNRTLQQNRNIIKIERAKIELMKEGYKEEEITYQMLSNLTGMSVDSIINSYRFQIRISIESLDDTI</sequence>
<gene>
    <name evidence="1" type="ORF">SAMN05216537_112129</name>
</gene>
<evidence type="ECO:0000313" key="2">
    <source>
        <dbReference type="Proteomes" id="UP000236726"/>
    </source>
</evidence>
<protein>
    <submittedName>
        <fullName evidence="1">Uncharacterized protein</fullName>
    </submittedName>
</protein>